<comment type="similarity">
    <text evidence="1 2">Belongs to the Dps family.</text>
</comment>
<dbReference type="InterPro" id="IPR008331">
    <property type="entry name" value="Ferritin_DPS_dom"/>
</dbReference>
<dbReference type="Gene3D" id="1.20.1260.10">
    <property type="match status" value="1"/>
</dbReference>
<organism evidence="4 6">
    <name type="scientific">Orrella dioscoreae</name>
    <dbReference type="NCBI Taxonomy" id="1851544"/>
    <lineage>
        <taxon>Bacteria</taxon>
        <taxon>Pseudomonadati</taxon>
        <taxon>Pseudomonadota</taxon>
        <taxon>Betaproteobacteria</taxon>
        <taxon>Burkholderiales</taxon>
        <taxon>Alcaligenaceae</taxon>
        <taxon>Orrella</taxon>
    </lineage>
</organism>
<dbReference type="PROSITE" id="PS00819">
    <property type="entry name" value="DPS_2"/>
    <property type="match status" value="1"/>
</dbReference>
<dbReference type="SUPFAM" id="SSF47240">
    <property type="entry name" value="Ferritin-like"/>
    <property type="match status" value="1"/>
</dbReference>
<dbReference type="Pfam" id="PF00210">
    <property type="entry name" value="Ferritin"/>
    <property type="match status" value="1"/>
</dbReference>
<sequence>MQIADRAHQYYSSACFVAVVSSTDRIDPQEKNVAKATKSVKSAVKGAVKTKAPAKTKAPKSDQSVPHIDIGITDSARAAVAAELSKTLADSYTLYLMTHNFHWNVTGPLFNTLHAMFMTQYTEEWNALDDIAERIRALGHYAPGTYREYAQLSSIAEPTNIPDALEMVRLLVKGNEAVAKTARAAFEKADAANDQPTADLLTQRLDVHEKNAWMLRSLLQ</sequence>
<dbReference type="EMBL" id="LT907988">
    <property type="protein sequence ID" value="SOE49924.1"/>
    <property type="molecule type" value="Genomic_DNA"/>
</dbReference>
<dbReference type="PANTHER" id="PTHR42932:SF3">
    <property type="entry name" value="DNA PROTECTION DURING STARVATION PROTEIN"/>
    <property type="match status" value="1"/>
</dbReference>
<dbReference type="EMBL" id="FLRC01000007">
    <property type="protein sequence ID" value="SBT24238.1"/>
    <property type="molecule type" value="Genomic_DNA"/>
</dbReference>
<evidence type="ECO:0000313" key="5">
    <source>
        <dbReference type="EMBL" id="SOE49924.1"/>
    </source>
</evidence>
<protein>
    <submittedName>
        <fullName evidence="4">Non-specific DNA-binding protein Dps / Iron-binding ferritin-like antioxidant protein / Ferroxidase</fullName>
        <ecNumber evidence="4">1.16.3.1</ecNumber>
    </submittedName>
</protein>
<dbReference type="InterPro" id="IPR012347">
    <property type="entry name" value="Ferritin-like"/>
</dbReference>
<evidence type="ECO:0000313" key="4">
    <source>
        <dbReference type="EMBL" id="SBT24238.1"/>
    </source>
</evidence>
<keyword evidence="4" id="KW-0238">DNA-binding</keyword>
<reference evidence="4 6" key="1">
    <citation type="submission" date="2016-06" db="EMBL/GenBank/DDBJ databases">
        <authorList>
            <person name="Kjaerup R.B."/>
            <person name="Dalgaard T.S."/>
            <person name="Juul-Madsen H.R."/>
        </authorList>
    </citation>
    <scope>NUCLEOTIDE SEQUENCE [LARGE SCALE GENOMIC DNA]</scope>
    <source>
        <strain evidence="4">Orrdi1</strain>
    </source>
</reference>
<dbReference type="AlphaFoldDB" id="A0A1C3JYJ9"/>
<evidence type="ECO:0000256" key="1">
    <source>
        <dbReference type="ARBA" id="ARBA00009497"/>
    </source>
</evidence>
<evidence type="ECO:0000256" key="2">
    <source>
        <dbReference type="RuleBase" id="RU003875"/>
    </source>
</evidence>
<dbReference type="CDD" id="cd01043">
    <property type="entry name" value="DPS"/>
    <property type="match status" value="1"/>
</dbReference>
<dbReference type="PRINTS" id="PR01346">
    <property type="entry name" value="HELNAPAPROT"/>
</dbReference>
<dbReference type="InterPro" id="IPR023188">
    <property type="entry name" value="DPS_DNA-bd_CS"/>
</dbReference>
<dbReference type="GO" id="GO:0003677">
    <property type="term" value="F:DNA binding"/>
    <property type="evidence" value="ECO:0007669"/>
    <property type="project" value="UniProtKB-KW"/>
</dbReference>
<evidence type="ECO:0000313" key="6">
    <source>
        <dbReference type="Proteomes" id="UP000078558"/>
    </source>
</evidence>
<keyword evidence="6" id="KW-1185">Reference proteome</keyword>
<dbReference type="GO" id="GO:0004322">
    <property type="term" value="F:ferroxidase activity"/>
    <property type="evidence" value="ECO:0007669"/>
    <property type="project" value="UniProtKB-EC"/>
</dbReference>
<keyword evidence="4" id="KW-0560">Oxidoreductase</keyword>
<dbReference type="GO" id="GO:0008199">
    <property type="term" value="F:ferric iron binding"/>
    <property type="evidence" value="ECO:0007669"/>
    <property type="project" value="InterPro"/>
</dbReference>
<name>A0A1C3JYJ9_9BURK</name>
<dbReference type="InterPro" id="IPR002177">
    <property type="entry name" value="DPS_DNA-bd"/>
</dbReference>
<dbReference type="KEGG" id="odi:ODI_R2397"/>
<dbReference type="PANTHER" id="PTHR42932">
    <property type="entry name" value="GENERAL STRESS PROTEIN 20U"/>
    <property type="match status" value="1"/>
</dbReference>
<feature type="domain" description="Ferritin/DPS" evidence="3">
    <location>
        <begin position="82"/>
        <end position="220"/>
    </location>
</feature>
<accession>A0A1C3JYJ9</accession>
<reference evidence="5 6" key="2">
    <citation type="submission" date="2017-08" db="EMBL/GenBank/DDBJ databases">
        <authorList>
            <person name="de Groot N.N."/>
        </authorList>
    </citation>
    <scope>NUCLEOTIDE SEQUENCE [LARGE SCALE GENOMIC DNA]</scope>
    <source>
        <strain evidence="5">Orrdi1</strain>
    </source>
</reference>
<dbReference type="Proteomes" id="UP000078558">
    <property type="component" value="Chromosome I"/>
</dbReference>
<gene>
    <name evidence="4" type="ORF">ODI_00440</name>
    <name evidence="5" type="ORF">ODI_R2397</name>
</gene>
<evidence type="ECO:0000259" key="3">
    <source>
        <dbReference type="Pfam" id="PF00210"/>
    </source>
</evidence>
<dbReference type="EC" id="1.16.3.1" evidence="4"/>
<proteinExistence type="inferred from homology"/>
<dbReference type="STRING" id="1851544.ODI_00440"/>
<dbReference type="InterPro" id="IPR009078">
    <property type="entry name" value="Ferritin-like_SF"/>
</dbReference>